<feature type="compositionally biased region" description="Polar residues" evidence="1">
    <location>
        <begin position="649"/>
        <end position="662"/>
    </location>
</feature>
<feature type="compositionally biased region" description="Polar residues" evidence="1">
    <location>
        <begin position="279"/>
        <end position="303"/>
    </location>
</feature>
<sequence>MVLLRLTVKVFPPEPLGQQSTPDTTDVDDGRKSINFLLVVRNPEEVTLGRLAYMIQNKWAILKPDAGPLKIKKLVDDKHAEDALDIGLTVADVFVDSGKALTDGLDQRGAIRVIQQPGRQGRYGSVVQDWAAVASNYARPLPPLFSDSPRHEPRSTAFRFTDGPVAGPSHQAKVPEADYAPRPGEAGEEISSRQDNHYHASPILIEDPQKSRNFISFADKIRDGDLLDEESTALGKAGKSILANQEEAIAYGTTIDDALEYRNGKDEAIARELDRQGPPKTSSPGPQASTPQSSLPNHMNSKVATPHKRQVEEAGDIYTIPPTDQEDFKNPARPQPAKRQRRKLSRADEFTIQDNKKILLASTGDRPNNAIIVDSDIGDNRPTGQIEKDYDAVISSQSSVRRGTRKSSIRGPGRKSMALKLAITAPRNDKDSAEGSVSITKIPPNKKSTVLIPDSDIEIVDPPKASTQTTGVCQVVITPPSKNLLVGGSHRGVNRNATTGSNGIKSTKKDSSPKVDASPLAYVNARDSNPIYSDISDSDPSDDTGSPASGVRQDTKVATPQKAAQMPSGPRVKTLQTPGSSSTRKLRTRNDPNVRELTEDPDKQSEGPSHRTPSRPPDSQEIGLGITSSPVKRARSRSMSQLAPVAVADTNSNSKRGMSTTPAFPRPRPASQAQTEAEKVSSGDPHTPRLSVLRSSQKFLPGNLSARRSVSFADGPNVDIQSTPVSASSVKIGNGNTVDPARVTPESLEYIRTDRKLQRKIEEARFQGKSEDYCELLREIKSLTEKLYYAKPREPEYKIAKYEYKLDMAMKNLRNHPEEDHPDESTSGEGRHEGHHREEVEDETSRKNYNERPGSINGSQSKSQHQIGFDGAFPEDPPDQQPRDQESSATSTSKDPLVYPSSPSTGDFVEAANSLSSKGDGASGKTVEEEETPKDGNGLKRKIQEPESVTSPKNSKRHRPDHDSSHLIERGLGTNKMNSSTSEQEHPNEPDQRNGQSPFKDQRAGSMTSSDSSSSDSDSDSESDSNQTPDKSMLSKHPSLPPSGTSTRARLITPFRNINKNWPVTDAQWHSDDGASAGENTHTAANATAPTAAVDGLGTPSFSQPNPSILRTSNANGRPHHHHGQRSTLKSLLRHRNEGEDESSAKSDSENDNVRGAKGFTALNFLRKTGLM</sequence>
<protein>
    <recommendedName>
        <fullName evidence="4">Nucleolar protein Dnt1-like N-terminal domain-containing protein</fullName>
    </recommendedName>
</protein>
<feature type="compositionally biased region" description="Basic and acidic residues" evidence="1">
    <location>
        <begin position="588"/>
        <end position="609"/>
    </location>
</feature>
<proteinExistence type="predicted"/>
<evidence type="ECO:0000313" key="2">
    <source>
        <dbReference type="EMBL" id="QSS54781.1"/>
    </source>
</evidence>
<feature type="compositionally biased region" description="Polar residues" evidence="1">
    <location>
        <begin position="1100"/>
        <end position="1116"/>
    </location>
</feature>
<feature type="compositionally biased region" description="Polar residues" evidence="1">
    <location>
        <begin position="574"/>
        <end position="583"/>
    </location>
</feature>
<accession>A0A8A1LLR2</accession>
<feature type="compositionally biased region" description="Basic and acidic residues" evidence="1">
    <location>
        <begin position="983"/>
        <end position="992"/>
    </location>
</feature>
<feature type="region of interest" description="Disordered" evidence="1">
    <location>
        <begin position="482"/>
        <end position="690"/>
    </location>
</feature>
<reference evidence="2" key="1">
    <citation type="submission" date="2021-01" db="EMBL/GenBank/DDBJ databases">
        <title>Chromosome-level genome assembly of a human fungal pathogen reveals clustering of transcriptionally co-regulated genes.</title>
        <authorList>
            <person name="Voorhies M."/>
            <person name="Cohen S."/>
            <person name="Shea T.P."/>
            <person name="Petrus S."/>
            <person name="Munoz J.F."/>
            <person name="Poplawski S."/>
            <person name="Goldman W.E."/>
            <person name="Michael T."/>
            <person name="Cuomo C.A."/>
            <person name="Sil A."/>
            <person name="Beyhan S."/>
        </authorList>
    </citation>
    <scope>NUCLEOTIDE SEQUENCE</scope>
    <source>
        <strain evidence="2">H88</strain>
    </source>
</reference>
<dbReference type="AlphaFoldDB" id="A0A8A1LLR2"/>
<evidence type="ECO:0000256" key="1">
    <source>
        <dbReference type="SAM" id="MobiDB-lite"/>
    </source>
</evidence>
<feature type="compositionally biased region" description="Low complexity" evidence="1">
    <location>
        <begin position="1081"/>
        <end position="1093"/>
    </location>
</feature>
<feature type="compositionally biased region" description="Basic and acidic residues" evidence="1">
    <location>
        <begin position="933"/>
        <end position="945"/>
    </location>
</feature>
<feature type="compositionally biased region" description="Polar residues" evidence="1">
    <location>
        <begin position="856"/>
        <end position="866"/>
    </location>
</feature>
<gene>
    <name evidence="2" type="ORF">I7I53_02443</name>
</gene>
<feature type="compositionally biased region" description="Basic and acidic residues" evidence="1">
    <location>
        <begin position="1135"/>
        <end position="1155"/>
    </location>
</feature>
<feature type="compositionally biased region" description="Basic and acidic residues" evidence="1">
    <location>
        <begin position="960"/>
        <end position="969"/>
    </location>
</feature>
<dbReference type="VEuPathDB" id="FungiDB:I7I53_02443"/>
<evidence type="ECO:0008006" key="4">
    <source>
        <dbReference type="Google" id="ProtNLM"/>
    </source>
</evidence>
<name>A0A8A1LLR2_AJEC8</name>
<dbReference type="EMBL" id="CP069104">
    <property type="protein sequence ID" value="QSS54781.1"/>
    <property type="molecule type" value="Genomic_DNA"/>
</dbReference>
<feature type="region of interest" description="Disordered" evidence="1">
    <location>
        <begin position="274"/>
        <end position="346"/>
    </location>
</feature>
<organism evidence="2 3">
    <name type="scientific">Ajellomyces capsulatus (strain H88)</name>
    <name type="common">Darling's disease fungus</name>
    <name type="synonym">Histoplasma capsulatum</name>
    <dbReference type="NCBI Taxonomy" id="544711"/>
    <lineage>
        <taxon>Eukaryota</taxon>
        <taxon>Fungi</taxon>
        <taxon>Dikarya</taxon>
        <taxon>Ascomycota</taxon>
        <taxon>Pezizomycotina</taxon>
        <taxon>Eurotiomycetes</taxon>
        <taxon>Eurotiomycetidae</taxon>
        <taxon>Onygenales</taxon>
        <taxon>Ajellomycetaceae</taxon>
        <taxon>Histoplasma</taxon>
    </lineage>
</organism>
<feature type="region of interest" description="Disordered" evidence="1">
    <location>
        <begin position="811"/>
        <end position="1158"/>
    </location>
</feature>
<dbReference type="Proteomes" id="UP000663419">
    <property type="component" value="Chromosome 3"/>
</dbReference>
<feature type="compositionally biased region" description="Polar residues" evidence="1">
    <location>
        <begin position="495"/>
        <end position="505"/>
    </location>
</feature>
<evidence type="ECO:0000313" key="3">
    <source>
        <dbReference type="Proteomes" id="UP000663419"/>
    </source>
</evidence>
<feature type="compositionally biased region" description="Basic and acidic residues" evidence="1">
    <location>
        <begin position="829"/>
        <end position="850"/>
    </location>
</feature>
<feature type="region of interest" description="Disordered" evidence="1">
    <location>
        <begin position="162"/>
        <end position="196"/>
    </location>
</feature>